<dbReference type="Proteomes" id="UP001056120">
    <property type="component" value="Linkage Group LG17"/>
</dbReference>
<proteinExistence type="predicted"/>
<protein>
    <submittedName>
        <fullName evidence="1">Uncharacterized protein</fullName>
    </submittedName>
</protein>
<keyword evidence="2" id="KW-1185">Reference proteome</keyword>
<organism evidence="1 2">
    <name type="scientific">Smallanthus sonchifolius</name>
    <dbReference type="NCBI Taxonomy" id="185202"/>
    <lineage>
        <taxon>Eukaryota</taxon>
        <taxon>Viridiplantae</taxon>
        <taxon>Streptophyta</taxon>
        <taxon>Embryophyta</taxon>
        <taxon>Tracheophyta</taxon>
        <taxon>Spermatophyta</taxon>
        <taxon>Magnoliopsida</taxon>
        <taxon>eudicotyledons</taxon>
        <taxon>Gunneridae</taxon>
        <taxon>Pentapetalae</taxon>
        <taxon>asterids</taxon>
        <taxon>campanulids</taxon>
        <taxon>Asterales</taxon>
        <taxon>Asteraceae</taxon>
        <taxon>Asteroideae</taxon>
        <taxon>Heliantheae alliance</taxon>
        <taxon>Millerieae</taxon>
        <taxon>Smallanthus</taxon>
    </lineage>
</organism>
<sequence length="186" mass="21356">MASDDDYKLTYKRTPNRKKDGISSVSSSSKKGKRKSYRLALRTSFSKFKNDQETPIILDEEETEEMQYPASKKLKLKLPKDVSKKTPKNAMQPEFEQKPMGVSKKTPKTSIQPEIVCGKKANIHPEDKDDDDFVTPPPPKAILKTPQPKRTHKEISRSKSGKEPEAQLENQYYEFTGKKIFCTRIF</sequence>
<comment type="caution">
    <text evidence="1">The sequence shown here is derived from an EMBL/GenBank/DDBJ whole genome shotgun (WGS) entry which is preliminary data.</text>
</comment>
<name>A0ACB9ETQ5_9ASTR</name>
<accession>A0ACB9ETQ5</accession>
<gene>
    <name evidence="1" type="ORF">L1987_52657</name>
</gene>
<reference evidence="2" key="1">
    <citation type="journal article" date="2022" name="Mol. Ecol. Resour.">
        <title>The genomes of chicory, endive, great burdock and yacon provide insights into Asteraceae palaeo-polyploidization history and plant inulin production.</title>
        <authorList>
            <person name="Fan W."/>
            <person name="Wang S."/>
            <person name="Wang H."/>
            <person name="Wang A."/>
            <person name="Jiang F."/>
            <person name="Liu H."/>
            <person name="Zhao H."/>
            <person name="Xu D."/>
            <person name="Zhang Y."/>
        </authorList>
    </citation>
    <scope>NUCLEOTIDE SEQUENCE [LARGE SCALE GENOMIC DNA]</scope>
    <source>
        <strain evidence="2">cv. Yunnan</strain>
    </source>
</reference>
<evidence type="ECO:0000313" key="2">
    <source>
        <dbReference type="Proteomes" id="UP001056120"/>
    </source>
</evidence>
<reference evidence="1 2" key="2">
    <citation type="journal article" date="2022" name="Mol. Ecol. Resour.">
        <title>The genomes of chicory, endive, great burdock and yacon provide insights into Asteraceae paleo-polyploidization history and plant inulin production.</title>
        <authorList>
            <person name="Fan W."/>
            <person name="Wang S."/>
            <person name="Wang H."/>
            <person name="Wang A."/>
            <person name="Jiang F."/>
            <person name="Liu H."/>
            <person name="Zhao H."/>
            <person name="Xu D."/>
            <person name="Zhang Y."/>
        </authorList>
    </citation>
    <scope>NUCLEOTIDE SEQUENCE [LARGE SCALE GENOMIC DNA]</scope>
    <source>
        <strain evidence="2">cv. Yunnan</strain>
        <tissue evidence="1">Leaves</tissue>
    </source>
</reference>
<dbReference type="EMBL" id="CM042034">
    <property type="protein sequence ID" value="KAI3762232.1"/>
    <property type="molecule type" value="Genomic_DNA"/>
</dbReference>
<evidence type="ECO:0000313" key="1">
    <source>
        <dbReference type="EMBL" id="KAI3762232.1"/>
    </source>
</evidence>